<feature type="region of interest" description="Disordered" evidence="1">
    <location>
        <begin position="1"/>
        <end position="20"/>
    </location>
</feature>
<sequence>MEKKTEKKTSNLESNKTLKQAISISVDAIVKIKAKKRSAKEEAEKVAGEVGEARKRPLSQMSDAKSHRLPKMTGEKPAVPLAWSCSSGEGSVRLAPHSAKDEKKPAEQQAPPKKHRKRDSSKVNPRDPCKQAPKKQSQLFEVPIVPPNLETLPKYSRYAQEKFLLPVAIRGKKDLGINTIPVWNAPTHRKKFRGWPWKGDPAVIFRKVCVFHLHHQDVGVHKDLLEMAVHPLEISKNEPHTHGGILKEFWGTLDEYVRTQSQFSFLLEEGAYFALGCIPF</sequence>
<dbReference type="HOGENOM" id="CLU_025849_1_0_1"/>
<reference evidence="3 4" key="1">
    <citation type="journal article" date="2007" name="Nature">
        <title>Evolution of genes and genomes on the Drosophila phylogeny.</title>
        <authorList>
            <consortium name="Drosophila 12 Genomes Consortium"/>
            <person name="Clark A.G."/>
            <person name="Eisen M.B."/>
            <person name="Smith D.R."/>
            <person name="Bergman C.M."/>
            <person name="Oliver B."/>
            <person name="Markow T.A."/>
            <person name="Kaufman T.C."/>
            <person name="Kellis M."/>
            <person name="Gelbart W."/>
            <person name="Iyer V.N."/>
            <person name="Pollard D.A."/>
            <person name="Sackton T.B."/>
            <person name="Larracuente A.M."/>
            <person name="Singh N.D."/>
            <person name="Abad J.P."/>
            <person name="Abt D.N."/>
            <person name="Adryan B."/>
            <person name="Aguade M."/>
            <person name="Akashi H."/>
            <person name="Anderson W.W."/>
            <person name="Aquadro C.F."/>
            <person name="Ardell D.H."/>
            <person name="Arguello R."/>
            <person name="Artieri C.G."/>
            <person name="Barbash D.A."/>
            <person name="Barker D."/>
            <person name="Barsanti P."/>
            <person name="Batterham P."/>
            <person name="Batzoglou S."/>
            <person name="Begun D."/>
            <person name="Bhutkar A."/>
            <person name="Blanco E."/>
            <person name="Bosak S.A."/>
            <person name="Bradley R.K."/>
            <person name="Brand A.D."/>
            <person name="Brent M.R."/>
            <person name="Brooks A.N."/>
            <person name="Brown R.H."/>
            <person name="Butlin R.K."/>
            <person name="Caggese C."/>
            <person name="Calvi B.R."/>
            <person name="Bernardo de Carvalho A."/>
            <person name="Caspi A."/>
            <person name="Castrezana S."/>
            <person name="Celniker S.E."/>
            <person name="Chang J.L."/>
            <person name="Chapple C."/>
            <person name="Chatterji S."/>
            <person name="Chinwalla A."/>
            <person name="Civetta A."/>
            <person name="Clifton S.W."/>
            <person name="Comeron J.M."/>
            <person name="Costello J.C."/>
            <person name="Coyne J.A."/>
            <person name="Daub J."/>
            <person name="David R.G."/>
            <person name="Delcher A.L."/>
            <person name="Delehaunty K."/>
            <person name="Do C.B."/>
            <person name="Ebling H."/>
            <person name="Edwards K."/>
            <person name="Eickbush T."/>
            <person name="Evans J.D."/>
            <person name="Filipski A."/>
            <person name="Findeiss S."/>
            <person name="Freyhult E."/>
            <person name="Fulton L."/>
            <person name="Fulton R."/>
            <person name="Garcia A.C."/>
            <person name="Gardiner A."/>
            <person name="Garfield D.A."/>
            <person name="Garvin B.E."/>
            <person name="Gibson G."/>
            <person name="Gilbert D."/>
            <person name="Gnerre S."/>
            <person name="Godfrey J."/>
            <person name="Good R."/>
            <person name="Gotea V."/>
            <person name="Gravely B."/>
            <person name="Greenberg A.J."/>
            <person name="Griffiths-Jones S."/>
            <person name="Gross S."/>
            <person name="Guigo R."/>
            <person name="Gustafson E.A."/>
            <person name="Haerty W."/>
            <person name="Hahn M.W."/>
            <person name="Halligan D.L."/>
            <person name="Halpern A.L."/>
            <person name="Halter G.M."/>
            <person name="Han M.V."/>
            <person name="Heger A."/>
            <person name="Hillier L."/>
            <person name="Hinrichs A.S."/>
            <person name="Holmes I."/>
            <person name="Hoskins R.A."/>
            <person name="Hubisz M.J."/>
            <person name="Hultmark D."/>
            <person name="Huntley M.A."/>
            <person name="Jaffe D.B."/>
            <person name="Jagadeeshan S."/>
            <person name="Jeck W.R."/>
            <person name="Johnson J."/>
            <person name="Jones C.D."/>
            <person name="Jordan W.C."/>
            <person name="Karpen G.H."/>
            <person name="Kataoka E."/>
            <person name="Keightley P.D."/>
            <person name="Kheradpour P."/>
            <person name="Kirkness E.F."/>
            <person name="Koerich L.B."/>
            <person name="Kristiansen K."/>
            <person name="Kudrna D."/>
            <person name="Kulathinal R.J."/>
            <person name="Kumar S."/>
            <person name="Kwok R."/>
            <person name="Lander E."/>
            <person name="Langley C.H."/>
            <person name="Lapoint R."/>
            <person name="Lazzaro B.P."/>
            <person name="Lee S.J."/>
            <person name="Levesque L."/>
            <person name="Li R."/>
            <person name="Lin C.F."/>
            <person name="Lin M.F."/>
            <person name="Lindblad-Toh K."/>
            <person name="Llopart A."/>
            <person name="Long M."/>
            <person name="Low L."/>
            <person name="Lozovsky E."/>
            <person name="Lu J."/>
            <person name="Luo M."/>
            <person name="Machado C.A."/>
            <person name="Makalowski W."/>
            <person name="Marzo M."/>
            <person name="Matsuda M."/>
            <person name="Matzkin L."/>
            <person name="McAllister B."/>
            <person name="McBride C.S."/>
            <person name="McKernan B."/>
            <person name="McKernan K."/>
            <person name="Mendez-Lago M."/>
            <person name="Minx P."/>
            <person name="Mollenhauer M.U."/>
            <person name="Montooth K."/>
            <person name="Mount S.M."/>
            <person name="Mu X."/>
            <person name="Myers E."/>
            <person name="Negre B."/>
            <person name="Newfeld S."/>
            <person name="Nielsen R."/>
            <person name="Noor M.A."/>
            <person name="O'Grady P."/>
            <person name="Pachter L."/>
            <person name="Papaceit M."/>
            <person name="Parisi M.J."/>
            <person name="Parisi M."/>
            <person name="Parts L."/>
            <person name="Pedersen J.S."/>
            <person name="Pesole G."/>
            <person name="Phillippy A.M."/>
            <person name="Ponting C.P."/>
            <person name="Pop M."/>
            <person name="Porcelli D."/>
            <person name="Powell J.R."/>
            <person name="Prohaska S."/>
            <person name="Pruitt K."/>
            <person name="Puig M."/>
            <person name="Quesneville H."/>
            <person name="Ram K.R."/>
            <person name="Rand D."/>
            <person name="Rasmussen M.D."/>
            <person name="Reed L.K."/>
            <person name="Reenan R."/>
            <person name="Reily A."/>
            <person name="Remington K.A."/>
            <person name="Rieger T.T."/>
            <person name="Ritchie M.G."/>
            <person name="Robin C."/>
            <person name="Rogers Y.H."/>
            <person name="Rohde C."/>
            <person name="Rozas J."/>
            <person name="Rubenfield M.J."/>
            <person name="Ruiz A."/>
            <person name="Russo S."/>
            <person name="Salzberg S.L."/>
            <person name="Sanchez-Gracia A."/>
            <person name="Saranga D.J."/>
            <person name="Sato H."/>
            <person name="Schaeffer S.W."/>
            <person name="Schatz M.C."/>
            <person name="Schlenke T."/>
            <person name="Schwartz R."/>
            <person name="Segarra C."/>
            <person name="Singh R.S."/>
            <person name="Sirot L."/>
            <person name="Sirota M."/>
            <person name="Sisneros N.B."/>
            <person name="Smith C.D."/>
            <person name="Smith T.F."/>
            <person name="Spieth J."/>
            <person name="Stage D.E."/>
            <person name="Stark A."/>
            <person name="Stephan W."/>
            <person name="Strausberg R.L."/>
            <person name="Strempel S."/>
            <person name="Sturgill D."/>
            <person name="Sutton G."/>
            <person name="Sutton G.G."/>
            <person name="Tao W."/>
            <person name="Teichmann S."/>
            <person name="Tobari Y.N."/>
            <person name="Tomimura Y."/>
            <person name="Tsolas J.M."/>
            <person name="Valente V.L."/>
            <person name="Venter E."/>
            <person name="Venter J.C."/>
            <person name="Vicario S."/>
            <person name="Vieira F.G."/>
            <person name="Vilella A.J."/>
            <person name="Villasante A."/>
            <person name="Walenz B."/>
            <person name="Wang J."/>
            <person name="Wasserman M."/>
            <person name="Watts T."/>
            <person name="Wilson D."/>
            <person name="Wilson R.K."/>
            <person name="Wing R.A."/>
            <person name="Wolfner M.F."/>
            <person name="Wong A."/>
            <person name="Wong G.K."/>
            <person name="Wu C.I."/>
            <person name="Wu G."/>
            <person name="Yamamoto D."/>
            <person name="Yang H.P."/>
            <person name="Yang S.P."/>
            <person name="Yorke J.A."/>
            <person name="Yoshida K."/>
            <person name="Zdobnov E."/>
            <person name="Zhang P."/>
            <person name="Zhang Y."/>
            <person name="Zimin A.V."/>
            <person name="Baldwin J."/>
            <person name="Abdouelleil A."/>
            <person name="Abdulkadir J."/>
            <person name="Abebe A."/>
            <person name="Abera B."/>
            <person name="Abreu J."/>
            <person name="Acer S.C."/>
            <person name="Aftuck L."/>
            <person name="Alexander A."/>
            <person name="An P."/>
            <person name="Anderson E."/>
            <person name="Anderson S."/>
            <person name="Arachi H."/>
            <person name="Azer M."/>
            <person name="Bachantsang P."/>
            <person name="Barry A."/>
            <person name="Bayul T."/>
            <person name="Berlin A."/>
            <person name="Bessette D."/>
            <person name="Bloom T."/>
            <person name="Blye J."/>
            <person name="Boguslavskiy L."/>
            <person name="Bonnet C."/>
            <person name="Boukhgalter B."/>
            <person name="Bourzgui I."/>
            <person name="Brown A."/>
            <person name="Cahill P."/>
            <person name="Channer S."/>
            <person name="Cheshatsang Y."/>
            <person name="Chuda L."/>
            <person name="Citroen M."/>
            <person name="Collymore A."/>
            <person name="Cooke P."/>
            <person name="Costello M."/>
            <person name="D'Aco K."/>
            <person name="Daza R."/>
            <person name="De Haan G."/>
            <person name="DeGray S."/>
            <person name="DeMaso C."/>
            <person name="Dhargay N."/>
            <person name="Dooley K."/>
            <person name="Dooley E."/>
            <person name="Doricent M."/>
            <person name="Dorje P."/>
            <person name="Dorjee K."/>
            <person name="Dupes A."/>
            <person name="Elong R."/>
            <person name="Falk J."/>
            <person name="Farina A."/>
            <person name="Faro S."/>
            <person name="Ferguson D."/>
            <person name="Fisher S."/>
            <person name="Foley C.D."/>
            <person name="Franke A."/>
            <person name="Friedrich D."/>
            <person name="Gadbois L."/>
            <person name="Gearin G."/>
            <person name="Gearin C.R."/>
            <person name="Giannoukos G."/>
            <person name="Goode T."/>
            <person name="Graham J."/>
            <person name="Grandbois E."/>
            <person name="Grewal S."/>
            <person name="Gyaltsen K."/>
            <person name="Hafez N."/>
            <person name="Hagos B."/>
            <person name="Hall J."/>
            <person name="Henson C."/>
            <person name="Hollinger A."/>
            <person name="Honan T."/>
            <person name="Huard M.D."/>
            <person name="Hughes L."/>
            <person name="Hurhula B."/>
            <person name="Husby M.E."/>
            <person name="Kamat A."/>
            <person name="Kanga B."/>
            <person name="Kashin S."/>
            <person name="Khazanovich D."/>
            <person name="Kisner P."/>
            <person name="Lance K."/>
            <person name="Lara M."/>
            <person name="Lee W."/>
            <person name="Lennon N."/>
            <person name="Letendre F."/>
            <person name="LeVine R."/>
            <person name="Lipovsky A."/>
            <person name="Liu X."/>
            <person name="Liu J."/>
            <person name="Liu S."/>
            <person name="Lokyitsang T."/>
            <person name="Lokyitsang Y."/>
            <person name="Lubonja R."/>
            <person name="Lui A."/>
            <person name="MacDonald P."/>
            <person name="Magnisalis V."/>
            <person name="Maru K."/>
            <person name="Matthews C."/>
            <person name="McCusker W."/>
            <person name="McDonough S."/>
            <person name="Mehta T."/>
            <person name="Meldrim J."/>
            <person name="Meneus L."/>
            <person name="Mihai O."/>
            <person name="Mihalev A."/>
            <person name="Mihova T."/>
            <person name="Mittelman R."/>
            <person name="Mlenga V."/>
            <person name="Montmayeur A."/>
            <person name="Mulrain L."/>
            <person name="Navidi A."/>
            <person name="Naylor J."/>
            <person name="Negash T."/>
            <person name="Nguyen T."/>
            <person name="Nguyen N."/>
            <person name="Nicol R."/>
            <person name="Norbu C."/>
            <person name="Norbu N."/>
            <person name="Novod N."/>
            <person name="O'Neill B."/>
            <person name="Osman S."/>
            <person name="Markiewicz E."/>
            <person name="Oyono O.L."/>
            <person name="Patti C."/>
            <person name="Phunkhang P."/>
            <person name="Pierre F."/>
            <person name="Priest M."/>
            <person name="Raghuraman S."/>
            <person name="Rege F."/>
            <person name="Reyes R."/>
            <person name="Rise C."/>
            <person name="Rogov P."/>
            <person name="Ross K."/>
            <person name="Ryan E."/>
            <person name="Settipalli S."/>
            <person name="Shea T."/>
            <person name="Sherpa N."/>
            <person name="Shi L."/>
            <person name="Shih D."/>
            <person name="Sparrow T."/>
            <person name="Spaulding J."/>
            <person name="Stalker J."/>
            <person name="Stange-Thomann N."/>
            <person name="Stavropoulos S."/>
            <person name="Stone C."/>
            <person name="Strader C."/>
            <person name="Tesfaye S."/>
            <person name="Thomson T."/>
            <person name="Thoulutsang Y."/>
            <person name="Thoulutsang D."/>
            <person name="Topham K."/>
            <person name="Topping I."/>
            <person name="Tsamla T."/>
            <person name="Vassiliev H."/>
            <person name="Vo A."/>
            <person name="Wangchuk T."/>
            <person name="Wangdi T."/>
            <person name="Weiand M."/>
            <person name="Wilkinson J."/>
            <person name="Wilson A."/>
            <person name="Yadav S."/>
            <person name="Young G."/>
            <person name="Yu Q."/>
            <person name="Zembek L."/>
            <person name="Zhong D."/>
            <person name="Zimmer A."/>
            <person name="Zwirko Z."/>
            <person name="Jaffe D.B."/>
            <person name="Alvarez P."/>
            <person name="Brockman W."/>
            <person name="Butler J."/>
            <person name="Chin C."/>
            <person name="Gnerre S."/>
            <person name="Grabherr M."/>
            <person name="Kleber M."/>
            <person name="Mauceli E."/>
            <person name="MacCallum I."/>
        </authorList>
    </citation>
    <scope>NUCLEOTIDE SEQUENCE [LARGE SCALE GENOMIC DNA]</scope>
    <source>
        <strain evidence="4">MSH-3 / Tucson 14011-0111.49</strain>
    </source>
</reference>
<dbReference type="EMBL" id="CH479183">
    <property type="protein sequence ID" value="EDW35833.1"/>
    <property type="molecule type" value="Genomic_DNA"/>
</dbReference>
<dbReference type="eggNOG" id="KOG3786">
    <property type="taxonomic scope" value="Eukaryota"/>
</dbReference>
<feature type="compositionally biased region" description="Basic and acidic residues" evidence="1">
    <location>
        <begin position="120"/>
        <end position="129"/>
    </location>
</feature>
<protein>
    <submittedName>
        <fullName evidence="3">GL17469</fullName>
    </submittedName>
</protein>
<evidence type="ECO:0000313" key="4">
    <source>
        <dbReference type="Proteomes" id="UP000008744"/>
    </source>
</evidence>
<dbReference type="Pfam" id="PF05179">
    <property type="entry name" value="CDC73_C"/>
    <property type="match status" value="1"/>
</dbReference>
<proteinExistence type="predicted"/>
<evidence type="ECO:0000313" key="3">
    <source>
        <dbReference type="EMBL" id="EDW35833.1"/>
    </source>
</evidence>
<accession>B4GH63</accession>
<feature type="domain" description="Cell division control protein 73 C-terminal" evidence="2">
    <location>
        <begin position="190"/>
        <end position="255"/>
    </location>
</feature>
<evidence type="ECO:0000259" key="2">
    <source>
        <dbReference type="Pfam" id="PF05179"/>
    </source>
</evidence>
<keyword evidence="4" id="KW-1185">Reference proteome</keyword>
<dbReference type="Proteomes" id="UP000008744">
    <property type="component" value="Unassembled WGS sequence"/>
</dbReference>
<feature type="compositionally biased region" description="Basic and acidic residues" evidence="1">
    <location>
        <begin position="39"/>
        <end position="55"/>
    </location>
</feature>
<name>B4GH63_DROPE</name>
<dbReference type="STRING" id="7234.B4GH63"/>
<feature type="compositionally biased region" description="Polar residues" evidence="1">
    <location>
        <begin position="11"/>
        <end position="20"/>
    </location>
</feature>
<organism evidence="4">
    <name type="scientific">Drosophila persimilis</name>
    <name type="common">Fruit fly</name>
    <dbReference type="NCBI Taxonomy" id="7234"/>
    <lineage>
        <taxon>Eukaryota</taxon>
        <taxon>Metazoa</taxon>
        <taxon>Ecdysozoa</taxon>
        <taxon>Arthropoda</taxon>
        <taxon>Hexapoda</taxon>
        <taxon>Insecta</taxon>
        <taxon>Pterygota</taxon>
        <taxon>Neoptera</taxon>
        <taxon>Endopterygota</taxon>
        <taxon>Diptera</taxon>
        <taxon>Brachycera</taxon>
        <taxon>Muscomorpha</taxon>
        <taxon>Ephydroidea</taxon>
        <taxon>Drosophilidae</taxon>
        <taxon>Drosophila</taxon>
        <taxon>Sophophora</taxon>
    </lineage>
</organism>
<evidence type="ECO:0000256" key="1">
    <source>
        <dbReference type="SAM" id="MobiDB-lite"/>
    </source>
</evidence>
<dbReference type="OMA" id="CKQAPKK"/>
<dbReference type="AlphaFoldDB" id="B4GH63"/>
<dbReference type="OrthoDB" id="2186602at2759"/>
<dbReference type="InterPro" id="IPR031336">
    <property type="entry name" value="CDC73_C"/>
</dbReference>
<dbReference type="InterPro" id="IPR038103">
    <property type="entry name" value="CDC73_C_sf"/>
</dbReference>
<gene>
    <name evidence="3" type="primary">Dper\GL17469</name>
    <name evidence="3" type="ORF">Dper_GL17469</name>
</gene>
<feature type="region of interest" description="Disordered" evidence="1">
    <location>
        <begin position="34"/>
        <end position="140"/>
    </location>
</feature>
<dbReference type="Gene3D" id="3.40.50.11990">
    <property type="entry name" value="RNA polymerase II accessory factor, Cdc73 C-terminal domain"/>
    <property type="match status" value="1"/>
</dbReference>
<feature type="compositionally biased region" description="Basic and acidic residues" evidence="1">
    <location>
        <begin position="1"/>
        <end position="10"/>
    </location>
</feature>